<protein>
    <submittedName>
        <fullName evidence="2">Uncharacterized protein</fullName>
    </submittedName>
</protein>
<evidence type="ECO:0000256" key="1">
    <source>
        <dbReference type="SAM" id="Phobius"/>
    </source>
</evidence>
<dbReference type="AlphaFoldDB" id="A0A5P3XDZ9"/>
<reference evidence="2 3" key="1">
    <citation type="submission" date="2018-09" db="EMBL/GenBank/DDBJ databases">
        <title>A clostridial neurotoxin that targets Anopheles mosquitoes.</title>
        <authorList>
            <person name="Contreras E."/>
            <person name="Masuyer G."/>
            <person name="Qureshi N."/>
            <person name="Chawla S."/>
            <person name="Lim H.L."/>
            <person name="Chen J."/>
            <person name="Stenmark P."/>
            <person name="Gill S."/>
        </authorList>
    </citation>
    <scope>NUCLEOTIDE SEQUENCE [LARGE SCALE GENOMIC DNA]</scope>
    <source>
        <strain evidence="2 3">Cbm</strain>
    </source>
</reference>
<dbReference type="Proteomes" id="UP000326961">
    <property type="component" value="Chromosome"/>
</dbReference>
<feature type="transmembrane region" description="Helical" evidence="1">
    <location>
        <begin position="39"/>
        <end position="57"/>
    </location>
</feature>
<gene>
    <name evidence="2" type="ORF">D4A35_05900</name>
</gene>
<evidence type="ECO:0000313" key="3">
    <source>
        <dbReference type="Proteomes" id="UP000326961"/>
    </source>
</evidence>
<dbReference type="RefSeq" id="WP_199874214.1">
    <property type="nucleotide sequence ID" value="NZ_RAHB01000003.1"/>
</dbReference>
<evidence type="ECO:0000313" key="2">
    <source>
        <dbReference type="EMBL" id="QEZ68495.1"/>
    </source>
</evidence>
<keyword evidence="1" id="KW-1133">Transmembrane helix</keyword>
<keyword evidence="1" id="KW-0812">Transmembrane</keyword>
<accession>A0A5P3XDZ9</accession>
<dbReference type="EMBL" id="CP032452">
    <property type="protein sequence ID" value="QEZ68495.1"/>
    <property type="molecule type" value="Genomic_DNA"/>
</dbReference>
<feature type="transmembrane region" description="Helical" evidence="1">
    <location>
        <begin position="69"/>
        <end position="86"/>
    </location>
</feature>
<proteinExistence type="predicted"/>
<name>A0A5P3XDZ9_PARBF</name>
<keyword evidence="1" id="KW-0472">Membrane</keyword>
<feature type="transmembrane region" description="Helical" evidence="1">
    <location>
        <begin position="12"/>
        <end position="33"/>
    </location>
</feature>
<organism evidence="2 3">
    <name type="scientific">Paraclostridium bifermentans</name>
    <name type="common">Clostridium bifermentans</name>
    <dbReference type="NCBI Taxonomy" id="1490"/>
    <lineage>
        <taxon>Bacteria</taxon>
        <taxon>Bacillati</taxon>
        <taxon>Bacillota</taxon>
        <taxon>Clostridia</taxon>
        <taxon>Peptostreptococcales</taxon>
        <taxon>Peptostreptococcaceae</taxon>
        <taxon>Paraclostridium</taxon>
    </lineage>
</organism>
<sequence length="88" mass="10282">MKSSIDFSNPYSFKKFLISISRFSVLILVFNIIFKIDLISFICFSILGLSTLLRAIIDFKSNGHINFGYFVLIFSYFIFAKFYFLTAF</sequence>